<proteinExistence type="predicted"/>
<dbReference type="Proteomes" id="UP000183567">
    <property type="component" value="Unassembled WGS sequence"/>
</dbReference>
<organism evidence="1 2">
    <name type="scientific">Rhizopogon vesiculosus</name>
    <dbReference type="NCBI Taxonomy" id="180088"/>
    <lineage>
        <taxon>Eukaryota</taxon>
        <taxon>Fungi</taxon>
        <taxon>Dikarya</taxon>
        <taxon>Basidiomycota</taxon>
        <taxon>Agaricomycotina</taxon>
        <taxon>Agaricomycetes</taxon>
        <taxon>Agaricomycetidae</taxon>
        <taxon>Boletales</taxon>
        <taxon>Suillineae</taxon>
        <taxon>Rhizopogonaceae</taxon>
        <taxon>Rhizopogon</taxon>
    </lineage>
</organism>
<keyword evidence="2" id="KW-1185">Reference proteome</keyword>
<dbReference type="AlphaFoldDB" id="A0A1J8QCM4"/>
<evidence type="ECO:0000313" key="1">
    <source>
        <dbReference type="EMBL" id="OJA11080.1"/>
    </source>
</evidence>
<sequence>MRQAQIFVATNDIRDTLGGAVPQHFLHFPQGLLRIGTTTLEHICD</sequence>
<gene>
    <name evidence="1" type="ORF">AZE42_11000</name>
</gene>
<accession>A0A1J8QCM4</accession>
<dbReference type="EMBL" id="LVVM01005247">
    <property type="protein sequence ID" value="OJA11080.1"/>
    <property type="molecule type" value="Genomic_DNA"/>
</dbReference>
<feature type="non-terminal residue" evidence="1">
    <location>
        <position position="45"/>
    </location>
</feature>
<name>A0A1J8QCM4_9AGAM</name>
<protein>
    <submittedName>
        <fullName evidence="1">Uncharacterized protein</fullName>
    </submittedName>
</protein>
<evidence type="ECO:0000313" key="2">
    <source>
        <dbReference type="Proteomes" id="UP000183567"/>
    </source>
</evidence>
<reference evidence="1 2" key="1">
    <citation type="submission" date="2016-03" db="EMBL/GenBank/DDBJ databases">
        <title>Comparative genomics of the ectomycorrhizal sister species Rhizopogon vinicolor and Rhizopogon vesiculosus (Basidiomycota: Boletales) reveals a divergence of the mating type B locus.</title>
        <authorList>
            <person name="Mujic A.B."/>
            <person name="Kuo A."/>
            <person name="Tritt A."/>
            <person name="Lipzen A."/>
            <person name="Chen C."/>
            <person name="Johnson J."/>
            <person name="Sharma A."/>
            <person name="Barry K."/>
            <person name="Grigoriev I.V."/>
            <person name="Spatafora J.W."/>
        </authorList>
    </citation>
    <scope>NUCLEOTIDE SEQUENCE [LARGE SCALE GENOMIC DNA]</scope>
    <source>
        <strain evidence="1 2">AM-OR11-056</strain>
    </source>
</reference>
<comment type="caution">
    <text evidence="1">The sequence shown here is derived from an EMBL/GenBank/DDBJ whole genome shotgun (WGS) entry which is preliminary data.</text>
</comment>